<sequence length="287" mass="31872">MKKLIVLLAVALTSAACQHQTPKAVVAKLATKAAQHPLNQPLPSLFAAADTLDAPMRALVRQHNLATLWQGNTDERKDDPTLEGFFGPDHYRFAFVFNEVRRDAQHPELFHVRGKCRYRKNIRPFTGTLTMRAIAILPDSAFQQMMEGDLGTAPGSVQTYTAKAQLQLREEKQENSGLFEGEAVLDFYVTADHHFGYVTSLVDGVDDTNPTRGGGVLLRGKRRNITTGQVKSFVVAASAVMAAPDVFQDFAIGDRGDEINPKYAKLGWNELWANEEWWHDSAKPPLL</sequence>
<protein>
    <recommendedName>
        <fullName evidence="4">Lipoprotein</fullName>
    </recommendedName>
</protein>
<evidence type="ECO:0000313" key="2">
    <source>
        <dbReference type="EMBL" id="GAA4050341.1"/>
    </source>
</evidence>
<reference evidence="3" key="1">
    <citation type="journal article" date="2019" name="Int. J. Syst. Evol. Microbiol.">
        <title>The Global Catalogue of Microorganisms (GCM) 10K type strain sequencing project: providing services to taxonomists for standard genome sequencing and annotation.</title>
        <authorList>
            <consortium name="The Broad Institute Genomics Platform"/>
            <consortium name="The Broad Institute Genome Sequencing Center for Infectious Disease"/>
            <person name="Wu L."/>
            <person name="Ma J."/>
        </authorList>
    </citation>
    <scope>NUCLEOTIDE SEQUENCE [LARGE SCALE GENOMIC DNA]</scope>
    <source>
        <strain evidence="3">JCM 17225</strain>
    </source>
</reference>
<gene>
    <name evidence="2" type="ORF">GCM10022409_41410</name>
</gene>
<keyword evidence="1" id="KW-0732">Signal</keyword>
<comment type="caution">
    <text evidence="2">The sequence shown here is derived from an EMBL/GenBank/DDBJ whole genome shotgun (WGS) entry which is preliminary data.</text>
</comment>
<evidence type="ECO:0000256" key="1">
    <source>
        <dbReference type="SAM" id="SignalP"/>
    </source>
</evidence>
<dbReference type="RefSeq" id="WP_345058450.1">
    <property type="nucleotide sequence ID" value="NZ_BAABDK010000031.1"/>
</dbReference>
<feature type="signal peptide" evidence="1">
    <location>
        <begin position="1"/>
        <end position="19"/>
    </location>
</feature>
<feature type="chain" id="PRO_5046261736" description="Lipoprotein" evidence="1">
    <location>
        <begin position="20"/>
        <end position="287"/>
    </location>
</feature>
<dbReference type="Proteomes" id="UP001501469">
    <property type="component" value="Unassembled WGS sequence"/>
</dbReference>
<evidence type="ECO:0000313" key="3">
    <source>
        <dbReference type="Proteomes" id="UP001501469"/>
    </source>
</evidence>
<accession>A0ABP7URE3</accession>
<proteinExistence type="predicted"/>
<dbReference type="PROSITE" id="PS51257">
    <property type="entry name" value="PROKAR_LIPOPROTEIN"/>
    <property type="match status" value="1"/>
</dbReference>
<organism evidence="2 3">
    <name type="scientific">Hymenobacter glaciei</name>
    <dbReference type="NCBI Taxonomy" id="877209"/>
    <lineage>
        <taxon>Bacteria</taxon>
        <taxon>Pseudomonadati</taxon>
        <taxon>Bacteroidota</taxon>
        <taxon>Cytophagia</taxon>
        <taxon>Cytophagales</taxon>
        <taxon>Hymenobacteraceae</taxon>
        <taxon>Hymenobacter</taxon>
    </lineage>
</organism>
<evidence type="ECO:0008006" key="4">
    <source>
        <dbReference type="Google" id="ProtNLM"/>
    </source>
</evidence>
<dbReference type="EMBL" id="BAABDK010000031">
    <property type="protein sequence ID" value="GAA4050341.1"/>
    <property type="molecule type" value="Genomic_DNA"/>
</dbReference>
<name>A0ABP7URE3_9BACT</name>
<keyword evidence="3" id="KW-1185">Reference proteome</keyword>